<evidence type="ECO:0000313" key="3">
    <source>
        <dbReference type="Proteomes" id="UP000002744"/>
    </source>
</evidence>
<dbReference type="KEGG" id="las:CLIBASIA_04685"/>
<gene>
    <name evidence="2" type="primary">hemD</name>
    <name evidence="2" type="ordered locus">CLIBASIA_04685</name>
</gene>
<dbReference type="SMR" id="C6XGK5"/>
<dbReference type="AlphaFoldDB" id="C6XGK5"/>
<dbReference type="GO" id="GO:0033014">
    <property type="term" value="P:tetrapyrrole biosynthetic process"/>
    <property type="evidence" value="ECO:0007669"/>
    <property type="project" value="InterPro"/>
</dbReference>
<feature type="domain" description="Tetrapyrrole biosynthesis uroporphyrinogen III synthase" evidence="1">
    <location>
        <begin position="15"/>
        <end position="209"/>
    </location>
</feature>
<name>C6XGK5_LIBAP</name>
<dbReference type="STRING" id="537021.CLIBASIA_04685"/>
<evidence type="ECO:0000259" key="1">
    <source>
        <dbReference type="Pfam" id="PF02602"/>
    </source>
</evidence>
<dbReference type="Proteomes" id="UP000002744">
    <property type="component" value="Chromosome"/>
</dbReference>
<dbReference type="InterPro" id="IPR003754">
    <property type="entry name" value="4pyrrol_synth_uPrphyn_synth"/>
</dbReference>
<dbReference type="RefSeq" id="WP_015824966.1">
    <property type="nucleotide sequence ID" value="NC_012985.3"/>
</dbReference>
<dbReference type="Gene3D" id="3.40.50.10090">
    <property type="match status" value="1"/>
</dbReference>
<accession>C6XGK5</accession>
<protein>
    <submittedName>
        <fullName evidence="2">Uroporphyrinogen-III synthase</fullName>
        <ecNumber evidence="2">4.2.1.75</ecNumber>
    </submittedName>
</protein>
<dbReference type="eggNOG" id="COG1587">
    <property type="taxonomic scope" value="Bacteria"/>
</dbReference>
<dbReference type="HOGENOM" id="CLU_011276_10_2_5"/>
<dbReference type="GeneID" id="93077264"/>
<sequence length="232" mass="26250">MYIVITRPIKKALRTQEKIQKMGYIPVMMPLSYFIHDRESVFLAMQQSYGAIAITSSESLSTLPANFCRHTPIFAIGEASACLARQKGFTQIFHGKDNSINLAKIIVEQKVLFTPQKPLIYLGGKPRNFHFEDYLIEHKIPLRVIDCYYSQDIAYPETTMKNLLQNADAILFYARSSVLYFFSLPLPAKISAAFLCLSNNIASAIPASYKNVVTVACFPKETSLLKLLPLRR</sequence>
<organism evidence="2 3">
    <name type="scientific">Liberibacter asiaticus (strain psy62)</name>
    <dbReference type="NCBI Taxonomy" id="537021"/>
    <lineage>
        <taxon>Bacteria</taxon>
        <taxon>Pseudomonadati</taxon>
        <taxon>Pseudomonadota</taxon>
        <taxon>Alphaproteobacteria</taxon>
        <taxon>Hyphomicrobiales</taxon>
        <taxon>Rhizobiaceae</taxon>
        <taxon>Liberibacter</taxon>
    </lineage>
</organism>
<keyword evidence="2" id="KW-0456">Lyase</keyword>
<reference evidence="2 3" key="2">
    <citation type="journal article" date="2011" name="Appl. Environ. Microbiol.">
        <title>Diversity and plasticity of the intracellular plant pathogen and insect symbiont, 'Candidatus Liberibacter asiaticus', revealed by hyper variable prophage genes with intragenic tandem repeats.</title>
        <authorList>
            <person name="Zhou L."/>
            <person name="Powell C.A."/>
            <person name="Hoffman M.T."/>
            <person name="Li W."/>
            <person name="Fan G."/>
            <person name="Liu B."/>
            <person name="Lin H."/>
            <person name="Duan Y."/>
        </authorList>
    </citation>
    <scope>NUCLEOTIDE SEQUENCE [LARGE SCALE GENOMIC DNA]</scope>
    <source>
        <strain evidence="3">psy62</strain>
    </source>
</reference>
<dbReference type="CDD" id="cd06578">
    <property type="entry name" value="HemD"/>
    <property type="match status" value="1"/>
</dbReference>
<dbReference type="OrthoDB" id="7163809at2"/>
<evidence type="ECO:0000313" key="2">
    <source>
        <dbReference type="EMBL" id="ACT57508.2"/>
    </source>
</evidence>
<dbReference type="SUPFAM" id="SSF69618">
    <property type="entry name" value="HemD-like"/>
    <property type="match status" value="1"/>
</dbReference>
<dbReference type="Pfam" id="PF02602">
    <property type="entry name" value="HEM4"/>
    <property type="match status" value="1"/>
</dbReference>
<dbReference type="EMBL" id="CP001677">
    <property type="protein sequence ID" value="ACT57508.2"/>
    <property type="molecule type" value="Genomic_DNA"/>
</dbReference>
<dbReference type="EC" id="4.2.1.75" evidence="2"/>
<proteinExistence type="predicted"/>
<dbReference type="InterPro" id="IPR036108">
    <property type="entry name" value="4pyrrol_syn_uPrphyn_synt_sf"/>
</dbReference>
<reference evidence="2 3" key="1">
    <citation type="journal article" date="2009" name="Mol. Plant Microbe Interact.">
        <title>Complete genome sequence of citrus huanglongbing bacterium, 'Candidatus Liberibacter asiaticus' obtained through metagenomics.</title>
        <authorList>
            <person name="Duan Y."/>
            <person name="Zhou L."/>
            <person name="Hall D.G."/>
            <person name="Li W."/>
            <person name="Doddapaneni H."/>
            <person name="Lin H."/>
            <person name="Liu L."/>
            <person name="Vahling C.M."/>
            <person name="Gabriel D.W."/>
            <person name="Williams K.P."/>
            <person name="Dickerman A."/>
            <person name="Sun Y."/>
            <person name="Gottwald T."/>
        </authorList>
    </citation>
    <scope>NUCLEOTIDE SEQUENCE [LARGE SCALE GENOMIC DNA]</scope>
    <source>
        <strain evidence="3">psy62</strain>
    </source>
</reference>
<dbReference type="GO" id="GO:0004852">
    <property type="term" value="F:uroporphyrinogen-III synthase activity"/>
    <property type="evidence" value="ECO:0007669"/>
    <property type="project" value="UniProtKB-EC"/>
</dbReference>